<dbReference type="Pfam" id="PF05548">
    <property type="entry name" value="Peptidase_M11"/>
    <property type="match status" value="1"/>
</dbReference>
<evidence type="ECO:0000256" key="2">
    <source>
        <dbReference type="SAM" id="SignalP"/>
    </source>
</evidence>
<feature type="compositionally biased region" description="Basic and acidic residues" evidence="1">
    <location>
        <begin position="789"/>
        <end position="802"/>
    </location>
</feature>
<evidence type="ECO:0000313" key="5">
    <source>
        <dbReference type="Proteomes" id="UP001224775"/>
    </source>
</evidence>
<name>A0AAD8YC29_9STRA</name>
<dbReference type="InterPro" id="IPR008752">
    <property type="entry name" value="Peptidase_M11"/>
</dbReference>
<dbReference type="Gene3D" id="3.40.390.10">
    <property type="entry name" value="Collagenase (Catalytic Domain)"/>
    <property type="match status" value="1"/>
</dbReference>
<accession>A0AAD8YC29</accession>
<evidence type="ECO:0000313" key="4">
    <source>
        <dbReference type="EMBL" id="KAK1743058.1"/>
    </source>
</evidence>
<feature type="domain" description="Peptidase M11 gametolysin" evidence="3">
    <location>
        <begin position="218"/>
        <end position="401"/>
    </location>
</feature>
<reference evidence="4" key="1">
    <citation type="submission" date="2023-06" db="EMBL/GenBank/DDBJ databases">
        <title>Survivors Of The Sea: Transcriptome response of Skeletonema marinoi to long-term dormancy.</title>
        <authorList>
            <person name="Pinder M.I.M."/>
            <person name="Kourtchenko O."/>
            <person name="Robertson E.K."/>
            <person name="Larsson T."/>
            <person name="Maumus F."/>
            <person name="Osuna-Cruz C.M."/>
            <person name="Vancaester E."/>
            <person name="Stenow R."/>
            <person name="Vandepoele K."/>
            <person name="Ploug H."/>
            <person name="Bruchert V."/>
            <person name="Godhe A."/>
            <person name="Topel M."/>
        </authorList>
    </citation>
    <scope>NUCLEOTIDE SEQUENCE</scope>
    <source>
        <strain evidence="4">R05AC</strain>
    </source>
</reference>
<dbReference type="InterPro" id="IPR024079">
    <property type="entry name" value="MetalloPept_cat_dom_sf"/>
</dbReference>
<feature type="signal peptide" evidence="2">
    <location>
        <begin position="1"/>
        <end position="25"/>
    </location>
</feature>
<proteinExistence type="predicted"/>
<feature type="chain" id="PRO_5042083400" description="Peptidase M11 gametolysin domain-containing protein" evidence="2">
    <location>
        <begin position="26"/>
        <end position="815"/>
    </location>
</feature>
<evidence type="ECO:0000256" key="1">
    <source>
        <dbReference type="SAM" id="MobiDB-lite"/>
    </source>
</evidence>
<dbReference type="AlphaFoldDB" id="A0AAD8YC29"/>
<feature type="region of interest" description="Disordered" evidence="1">
    <location>
        <begin position="548"/>
        <end position="576"/>
    </location>
</feature>
<dbReference type="PANTHER" id="PTHR33683">
    <property type="entry name" value="1, PUTATIVE-RELATED"/>
    <property type="match status" value="1"/>
</dbReference>
<comment type="caution">
    <text evidence="4">The sequence shown here is derived from an EMBL/GenBank/DDBJ whole genome shotgun (WGS) entry which is preliminary data.</text>
</comment>
<dbReference type="Proteomes" id="UP001224775">
    <property type="component" value="Unassembled WGS sequence"/>
</dbReference>
<keyword evidence="5" id="KW-1185">Reference proteome</keyword>
<feature type="region of interest" description="Disordered" evidence="1">
    <location>
        <begin position="776"/>
        <end position="815"/>
    </location>
</feature>
<sequence length="815" mass="88640">MILRLSTILAATGLGLLSPSILVGARQLQRSTTLDREKQKLDGEDLSSTISSNSRLLLHRRKKAQQKKELSRRKLQSSQCKSIIAIDSISEAMSDDGEENDEDFLCELVHGVTLPIQGTKEQISQMRALLHDGTLVSNESTLEVLQEVEMIDGMAVDDDDSGEQQPAFSSLMQGSVSLPPGDVNVINSSDGRKLNAGYKVQFEGKSPVLVVKITDRDGLAVEGNADYISDKVFGTSGDDINPAKGFKDCSFGKFELTNEYSVDIDDKLSAPGVLEVDINISFESSSQSAIRSATQQAVETKLGFDLPGPFQQVMFLTENCYGNNCGWAAYAYISGWLSLYKKDNYIKPGVVLHEIGHNMGLAHSGGTDRRTYSDHTGLMGNPLWGDDKGKMCFNAAKNFQLAVGNNAWYNDGPGEILTWDSGEEGGTVLDTEMVGIAEFDKITDNNPVVIKLETGGSLDYFVGFNRATGATSQNRLASDLVTIYEMGNNGLSYSNSFLNAYLAEGESHTISEWRGTKQDLTITVLEINTNTGDAPGYAHVKIVFGDEPTSVPTNLPTAEPTTGPPTTPQPTANPVVSTPPPTANPVEGPFCGDGICDAQESPDDCDSDCIIVDFKTNNGKSNAKTNGLMFSLDAKEAVTLSSLDVEGKKDGASQVTVYALQGDYEGNEFNEGAWERVFDHSVSLQQNVATNIGQFDKEVAIAAGERVSLFVFSKNGLRMSTNTGSLRKAHEDNSLVMYDGLAFKKEFNKVEQNGQWSTSVKYYASSKNKNVEEMRISSMEEEETASVEVEEKRRSSRSRGDDEVVTAVKHHHHTK</sequence>
<dbReference type="GO" id="GO:0008237">
    <property type="term" value="F:metallopeptidase activity"/>
    <property type="evidence" value="ECO:0007669"/>
    <property type="project" value="InterPro"/>
</dbReference>
<dbReference type="PANTHER" id="PTHR33683:SF46">
    <property type="entry name" value="SUSHI DOMAIN-CONTAINING PROTEIN"/>
    <property type="match status" value="1"/>
</dbReference>
<protein>
    <recommendedName>
        <fullName evidence="3">Peptidase M11 gametolysin domain-containing protein</fullName>
    </recommendedName>
</protein>
<organism evidence="4 5">
    <name type="scientific">Skeletonema marinoi</name>
    <dbReference type="NCBI Taxonomy" id="267567"/>
    <lineage>
        <taxon>Eukaryota</taxon>
        <taxon>Sar</taxon>
        <taxon>Stramenopiles</taxon>
        <taxon>Ochrophyta</taxon>
        <taxon>Bacillariophyta</taxon>
        <taxon>Coscinodiscophyceae</taxon>
        <taxon>Thalassiosirophycidae</taxon>
        <taxon>Thalassiosirales</taxon>
        <taxon>Skeletonemataceae</taxon>
        <taxon>Skeletonema</taxon>
        <taxon>Skeletonema marinoi-dohrnii complex</taxon>
    </lineage>
</organism>
<gene>
    <name evidence="4" type="ORF">QTG54_006655</name>
</gene>
<evidence type="ECO:0000259" key="3">
    <source>
        <dbReference type="Pfam" id="PF05548"/>
    </source>
</evidence>
<dbReference type="SUPFAM" id="SSF55486">
    <property type="entry name" value="Metalloproteases ('zincins'), catalytic domain"/>
    <property type="match status" value="1"/>
</dbReference>
<dbReference type="EMBL" id="JATAAI010000010">
    <property type="protein sequence ID" value="KAK1743058.1"/>
    <property type="molecule type" value="Genomic_DNA"/>
</dbReference>
<keyword evidence="2" id="KW-0732">Signal</keyword>